<dbReference type="Gene3D" id="1.25.70.10">
    <property type="entry name" value="Transcription termination factor 3, mitochondrial"/>
    <property type="match status" value="2"/>
</dbReference>
<dbReference type="Pfam" id="PF02536">
    <property type="entry name" value="mTERF"/>
    <property type="match status" value="1"/>
</dbReference>
<comment type="caution">
    <text evidence="4">The sequence shown here is derived from an EMBL/GenBank/DDBJ whole genome shotgun (WGS) entry which is preliminary data.</text>
</comment>
<reference evidence="4 5" key="1">
    <citation type="journal article" date="2020" name="Nat. Food">
        <title>A phased Vanilla planifolia genome enables genetic improvement of flavour and production.</title>
        <authorList>
            <person name="Hasing T."/>
            <person name="Tang H."/>
            <person name="Brym M."/>
            <person name="Khazi F."/>
            <person name="Huang T."/>
            <person name="Chambers A.H."/>
        </authorList>
    </citation>
    <scope>NUCLEOTIDE SEQUENCE [LARGE SCALE GENOMIC DNA]</scope>
    <source>
        <tissue evidence="4">Leaf</tissue>
    </source>
</reference>
<sequence>MIWKGQFSNLPLLKWIPGLSTEKCLSSKVPTCSHPPATSVKIRNRSFPKIRHYIATLLYIGIPPIATVDRSFLQKGRHLNSLKSFCTGRAPANQPVRYQKPRSLRFVKAQAALTDYLNSTRGIYYTDAEYMSRNSPIFLGKLLEEVEDEEETDRALRRYLRYHPINEFELFFESIGLKPSEYNPFLPQDLMFLSDEQELMNNCRDLCNYGVARRRVGRIYKEAREVFKYVPGLLKSKLLAYEQLGLSRVIIIKLVVSSPALLVGDANTKMVQLLKELEGIGLPLKWIGGHLSDRNVYNWGKMLVLLHFFKDLGLADDELGTLISKHPGFLLDGSGNIMFSMISLLLKMGARKNEILTLLSEFPRIQVGSFAQNLWRAFRFLVEIEMDSNDIQKLILSHTRTLGEIFLKKPSSICTYLNVGTKRLCKLVIEDPQRLQKYALGLKVLPLPSCGNELTSVEEKKKFLYRYGFVENSVELKKAIQLFRGKGDELQERFDFLVKKGLEPSDVLQMLKKAPSLLNQKIVVMEEKLGFLMNSLGYPLSTVVAFPHCILYTTERVKLRHFMYHWLLERGKAPPGLALASIVACSEKMFMKRFVNNHPDGPATWDHLKNSCSGGQM</sequence>
<dbReference type="PANTHER" id="PTHR13068:SF38">
    <property type="entry name" value="TRANSCRIPTION TERMINATION FACTOR FAMILY PROTEIN"/>
    <property type="match status" value="1"/>
</dbReference>
<dbReference type="Proteomes" id="UP000639772">
    <property type="component" value="Chromosome 7"/>
</dbReference>
<dbReference type="FunFam" id="1.25.70.10:FF:000019">
    <property type="entry name" value="mTERF family protein"/>
    <property type="match status" value="1"/>
</dbReference>
<name>A0A835UX12_VANPL</name>
<evidence type="ECO:0008006" key="6">
    <source>
        <dbReference type="Google" id="ProtNLM"/>
    </source>
</evidence>
<proteinExistence type="inferred from homology"/>
<dbReference type="EMBL" id="JADCNM010000007">
    <property type="protein sequence ID" value="KAG0475555.1"/>
    <property type="molecule type" value="Genomic_DNA"/>
</dbReference>
<dbReference type="OrthoDB" id="764594at2759"/>
<dbReference type="AlphaFoldDB" id="A0A835UX12"/>
<evidence type="ECO:0000313" key="5">
    <source>
        <dbReference type="Proteomes" id="UP000639772"/>
    </source>
</evidence>
<evidence type="ECO:0000256" key="3">
    <source>
        <dbReference type="ARBA" id="ARBA00022946"/>
    </source>
</evidence>
<accession>A0A835UX12</accession>
<keyword evidence="2" id="KW-0804">Transcription</keyword>
<evidence type="ECO:0000256" key="2">
    <source>
        <dbReference type="ARBA" id="ARBA00022472"/>
    </source>
</evidence>
<keyword evidence="2" id="KW-0806">Transcription termination</keyword>
<organism evidence="4 5">
    <name type="scientific">Vanilla planifolia</name>
    <name type="common">Vanilla</name>
    <dbReference type="NCBI Taxonomy" id="51239"/>
    <lineage>
        <taxon>Eukaryota</taxon>
        <taxon>Viridiplantae</taxon>
        <taxon>Streptophyta</taxon>
        <taxon>Embryophyta</taxon>
        <taxon>Tracheophyta</taxon>
        <taxon>Spermatophyta</taxon>
        <taxon>Magnoliopsida</taxon>
        <taxon>Liliopsida</taxon>
        <taxon>Asparagales</taxon>
        <taxon>Orchidaceae</taxon>
        <taxon>Vanilloideae</taxon>
        <taxon>Vanilleae</taxon>
        <taxon>Vanilla</taxon>
    </lineage>
</organism>
<dbReference type="GO" id="GO:0006353">
    <property type="term" value="P:DNA-templated transcription termination"/>
    <property type="evidence" value="ECO:0007669"/>
    <property type="project" value="UniProtKB-KW"/>
</dbReference>
<comment type="similarity">
    <text evidence="1">Belongs to the mTERF family.</text>
</comment>
<dbReference type="GO" id="GO:0003676">
    <property type="term" value="F:nucleic acid binding"/>
    <property type="evidence" value="ECO:0007669"/>
    <property type="project" value="InterPro"/>
</dbReference>
<evidence type="ECO:0000256" key="1">
    <source>
        <dbReference type="ARBA" id="ARBA00007692"/>
    </source>
</evidence>
<evidence type="ECO:0000313" key="4">
    <source>
        <dbReference type="EMBL" id="KAG0475555.1"/>
    </source>
</evidence>
<dbReference type="SMART" id="SM00733">
    <property type="entry name" value="Mterf"/>
    <property type="match status" value="7"/>
</dbReference>
<keyword evidence="2" id="KW-0805">Transcription regulation</keyword>
<gene>
    <name evidence="4" type="ORF">HPP92_015241</name>
</gene>
<keyword evidence="3" id="KW-0809">Transit peptide</keyword>
<protein>
    <recommendedName>
        <fullName evidence="6">Transcription termination factor MTEF18, mitochondrial-like</fullName>
    </recommendedName>
</protein>
<dbReference type="PANTHER" id="PTHR13068">
    <property type="entry name" value="CGI-12 PROTEIN-RELATED"/>
    <property type="match status" value="1"/>
</dbReference>
<dbReference type="InterPro" id="IPR003690">
    <property type="entry name" value="MTERF"/>
</dbReference>
<dbReference type="InterPro" id="IPR038538">
    <property type="entry name" value="MTERF_sf"/>
</dbReference>